<proteinExistence type="predicted"/>
<feature type="transmembrane region" description="Helical" evidence="1">
    <location>
        <begin position="12"/>
        <end position="32"/>
    </location>
</feature>
<evidence type="ECO:0000313" key="2">
    <source>
        <dbReference type="EMBL" id="QWT48935.1"/>
    </source>
</evidence>
<keyword evidence="1" id="KW-1133">Transmembrane helix</keyword>
<dbReference type="RefSeq" id="WP_216128270.1">
    <property type="nucleotide sequence ID" value="NZ_CP064782.1"/>
</dbReference>
<keyword evidence="1" id="KW-0472">Membrane</keyword>
<evidence type="ECO:0008006" key="4">
    <source>
        <dbReference type="Google" id="ProtNLM"/>
    </source>
</evidence>
<organism evidence="2 3">
    <name type="scientific">Azospira inquinata</name>
    <dbReference type="NCBI Taxonomy" id="2785627"/>
    <lineage>
        <taxon>Bacteria</taxon>
        <taxon>Pseudomonadati</taxon>
        <taxon>Pseudomonadota</taxon>
        <taxon>Betaproteobacteria</taxon>
        <taxon>Rhodocyclales</taxon>
        <taxon>Rhodocyclaceae</taxon>
        <taxon>Azospira</taxon>
    </lineage>
</organism>
<feature type="transmembrane region" description="Helical" evidence="1">
    <location>
        <begin position="137"/>
        <end position="159"/>
    </location>
</feature>
<evidence type="ECO:0000313" key="3">
    <source>
        <dbReference type="Proteomes" id="UP000683428"/>
    </source>
</evidence>
<dbReference type="AlphaFoldDB" id="A0A975SN54"/>
<protein>
    <recommendedName>
        <fullName evidence="4">MotA/TolQ/ExbB proton channel domain-containing protein</fullName>
    </recommendedName>
</protein>
<dbReference type="EMBL" id="CP064782">
    <property type="protein sequence ID" value="QWT48935.1"/>
    <property type="molecule type" value="Genomic_DNA"/>
</dbReference>
<dbReference type="Proteomes" id="UP000683428">
    <property type="component" value="Chromosome"/>
</dbReference>
<dbReference type="KEGG" id="aiq:Azoinq_14095"/>
<accession>A0A975SN54</accession>
<evidence type="ECO:0000256" key="1">
    <source>
        <dbReference type="SAM" id="Phobius"/>
    </source>
</evidence>
<keyword evidence="1" id="KW-0812">Transmembrane</keyword>
<keyword evidence="3" id="KW-1185">Reference proteome</keyword>
<name>A0A975SN54_9RHOO</name>
<gene>
    <name evidence="2" type="ORF">Azoinq_14095</name>
</gene>
<reference evidence="2" key="1">
    <citation type="submission" date="2020-11" db="EMBL/GenBank/DDBJ databases">
        <title>Azospira inquinata sp. nov.</title>
        <authorList>
            <person name="Moe W.M."/>
            <person name="Mikes M.C."/>
        </authorList>
    </citation>
    <scope>NUCLEOTIDE SEQUENCE</scope>
    <source>
        <strain evidence="2">Azo-3</strain>
    </source>
</reference>
<sequence>MLESLIDPRWPFYGVAAVLGLLSLGFVIRFVVPAWKLGRLLDGVTAKLAQPQAGEDGQIPPRPDPRILTREVFQDGKLSHLWREYAQTLHPTEVAAKEGQPGGLRWRATALAETFFTEQALVDTPLRVEFYKHLPGILTGIGILGTFTGLILGLTQFQVGGSTEVVRDSLAVLIQSVGHAFKVSATAIGLAMLFTWIERSLVAARYRQVERLNQVIDGLFDSGVEEEYLARLVRASENTAHQGAQLRQALVGELRQALGQLVVQQREEGKKQQEALAAGLAQAVSAALKEPMTRIAATMEKLSAGQGDTLGQAVGQALDQFAGRLGDQLQRQQQQGDAQLARSLTALEGAGSAFESGIGRLETLGREAVSALSQQLQGSARQLASHQEAQQSRLTEETERLLARVADQLSGLGDQLGQAAQSLQGGVVQLGQASAGAVDQLREGATAVREACGEFADGGKEFSLGAQAVMEAGGRIQAAAQSLVEANTGSRQILEEQRQLGLGLVQLVQELGRTVESARKEASLTGELVSTLEAAAGQLKQAESQAETYLQGVNQVLTQAHSAFAENVEKTLKEGNTQFQRELAEAVSYLKGAIEHLGDVLETTGEAR</sequence>